<keyword evidence="5" id="KW-0812">Transmembrane</keyword>
<comment type="subcellular location">
    <subcellularLocation>
        <location evidence="1">Cell outer membrane</location>
    </subcellularLocation>
</comment>
<dbReference type="GO" id="GO:1990281">
    <property type="term" value="C:efflux pump complex"/>
    <property type="evidence" value="ECO:0007669"/>
    <property type="project" value="TreeGrafter"/>
</dbReference>
<protein>
    <recommendedName>
        <fullName evidence="12">Transporter</fullName>
    </recommendedName>
</protein>
<keyword evidence="9" id="KW-0732">Signal</keyword>
<evidence type="ECO:0000256" key="2">
    <source>
        <dbReference type="ARBA" id="ARBA00007613"/>
    </source>
</evidence>
<keyword evidence="3" id="KW-0813">Transport</keyword>
<feature type="chain" id="PRO_5008906578" description="Transporter" evidence="9">
    <location>
        <begin position="21"/>
        <end position="415"/>
    </location>
</feature>
<evidence type="ECO:0008006" key="12">
    <source>
        <dbReference type="Google" id="ProtNLM"/>
    </source>
</evidence>
<evidence type="ECO:0000256" key="3">
    <source>
        <dbReference type="ARBA" id="ARBA00022448"/>
    </source>
</evidence>
<keyword evidence="4" id="KW-1134">Transmembrane beta strand</keyword>
<evidence type="ECO:0000256" key="8">
    <source>
        <dbReference type="SAM" id="Coils"/>
    </source>
</evidence>
<proteinExistence type="inferred from homology"/>
<dbReference type="Pfam" id="PF02321">
    <property type="entry name" value="OEP"/>
    <property type="match status" value="2"/>
</dbReference>
<reference evidence="10 11" key="1">
    <citation type="journal article" date="2016" name="Appl. Environ. Microbiol.">
        <title>Lack of Overt Genome Reduction in the Bryostatin-Producing Bryozoan Symbiont "Candidatus Endobugula sertula".</title>
        <authorList>
            <person name="Miller I.J."/>
            <person name="Vanee N."/>
            <person name="Fong S.S."/>
            <person name="Lim-Fong G.E."/>
            <person name="Kwan J.C."/>
        </authorList>
    </citation>
    <scope>NUCLEOTIDE SEQUENCE [LARGE SCALE GENOMIC DNA]</scope>
    <source>
        <strain evidence="10">AB1-4</strain>
    </source>
</reference>
<dbReference type="PROSITE" id="PS51257">
    <property type="entry name" value="PROKAR_LIPOPROTEIN"/>
    <property type="match status" value="1"/>
</dbReference>
<dbReference type="PANTHER" id="PTHR30026">
    <property type="entry name" value="OUTER MEMBRANE PROTEIN TOLC"/>
    <property type="match status" value="1"/>
</dbReference>
<feature type="signal peptide" evidence="9">
    <location>
        <begin position="1"/>
        <end position="20"/>
    </location>
</feature>
<dbReference type="SUPFAM" id="SSF56954">
    <property type="entry name" value="Outer membrane efflux proteins (OEP)"/>
    <property type="match status" value="1"/>
</dbReference>
<keyword evidence="8" id="KW-0175">Coiled coil</keyword>
<evidence type="ECO:0000313" key="10">
    <source>
        <dbReference type="EMBL" id="ODS25064.1"/>
    </source>
</evidence>
<evidence type="ECO:0000256" key="4">
    <source>
        <dbReference type="ARBA" id="ARBA00022452"/>
    </source>
</evidence>
<comment type="caution">
    <text evidence="10">The sequence shown here is derived from an EMBL/GenBank/DDBJ whole genome shotgun (WGS) entry which is preliminary data.</text>
</comment>
<organism evidence="10 11">
    <name type="scientific">Candidatus Endobugula sertula</name>
    <name type="common">Bugula neritina bacterial symbiont</name>
    <dbReference type="NCBI Taxonomy" id="62101"/>
    <lineage>
        <taxon>Bacteria</taxon>
        <taxon>Pseudomonadati</taxon>
        <taxon>Pseudomonadota</taxon>
        <taxon>Gammaproteobacteria</taxon>
        <taxon>Cellvibrionales</taxon>
        <taxon>Cellvibrionaceae</taxon>
        <taxon>Candidatus Endobugula</taxon>
    </lineage>
</organism>
<dbReference type="InterPro" id="IPR003423">
    <property type="entry name" value="OMP_efflux"/>
</dbReference>
<evidence type="ECO:0000256" key="7">
    <source>
        <dbReference type="ARBA" id="ARBA00023237"/>
    </source>
</evidence>
<keyword evidence="6" id="KW-0472">Membrane</keyword>
<dbReference type="GO" id="GO:0015288">
    <property type="term" value="F:porin activity"/>
    <property type="evidence" value="ECO:0007669"/>
    <property type="project" value="TreeGrafter"/>
</dbReference>
<gene>
    <name evidence="10" type="ORF">AB835_00735</name>
</gene>
<dbReference type="PANTHER" id="PTHR30026:SF20">
    <property type="entry name" value="OUTER MEMBRANE PROTEIN TOLC"/>
    <property type="match status" value="1"/>
</dbReference>
<dbReference type="GO" id="GO:0009279">
    <property type="term" value="C:cell outer membrane"/>
    <property type="evidence" value="ECO:0007669"/>
    <property type="project" value="UniProtKB-SubCell"/>
</dbReference>
<accession>A0A1D2QU38</accession>
<keyword evidence="7" id="KW-0998">Cell outer membrane</keyword>
<dbReference type="EMBL" id="MDLC01000002">
    <property type="protein sequence ID" value="ODS25064.1"/>
    <property type="molecule type" value="Genomic_DNA"/>
</dbReference>
<dbReference type="Gene3D" id="1.20.1600.10">
    <property type="entry name" value="Outer membrane efflux proteins (OEP)"/>
    <property type="match status" value="1"/>
</dbReference>
<evidence type="ECO:0000256" key="6">
    <source>
        <dbReference type="ARBA" id="ARBA00023136"/>
    </source>
</evidence>
<evidence type="ECO:0000256" key="9">
    <source>
        <dbReference type="SAM" id="SignalP"/>
    </source>
</evidence>
<dbReference type="GO" id="GO:0015562">
    <property type="term" value="F:efflux transmembrane transporter activity"/>
    <property type="evidence" value="ECO:0007669"/>
    <property type="project" value="InterPro"/>
</dbReference>
<evidence type="ECO:0000256" key="5">
    <source>
        <dbReference type="ARBA" id="ARBA00022692"/>
    </source>
</evidence>
<name>A0A1D2QU38_9GAMM</name>
<sequence length="415" mass="47689">MYKTICLSLPLVVVASFACATTIEESLLYALSHNKDLALEQARFEKEKAKKGKIYVEFLPEIKFSMQRGRQQNDALDLDRGDLDEINDRHINQLDFTQPIFNGFKGYNKAKEINSTIQSAEQYYENKKNDILIKGIIAYLNLYKAREILSLKKNNVEHGKELLALIKQRNEVGVEDGGKVTVYQTTLARYLSEELAAVEEDYSQVFDRLDDSLEIATEEPNGLNDLEVVKQTVLSNSPLLKQYAFKIDAAKAVLNQAKGEFSPKVDLVAQIQDQDNVTYLDDSDLRTRSVYINITVPLFQKISEYARLRESRRELEFAKKEYEANKKTLIKKILKVYKAYFFYQDFINHSQHLISLNQDRIAQLQQQIAAGDGDVVDWLSAKVELNNSRGKDIENYTSYLLNYYKLLVLSGTLRL</sequence>
<dbReference type="AlphaFoldDB" id="A0A1D2QU38"/>
<evidence type="ECO:0000313" key="11">
    <source>
        <dbReference type="Proteomes" id="UP000242502"/>
    </source>
</evidence>
<dbReference type="STRING" id="62101.AB835_00735"/>
<feature type="coiled-coil region" evidence="8">
    <location>
        <begin position="305"/>
        <end position="332"/>
    </location>
</feature>
<comment type="similarity">
    <text evidence="2">Belongs to the outer membrane factor (OMF) (TC 1.B.17) family.</text>
</comment>
<dbReference type="InterPro" id="IPR051906">
    <property type="entry name" value="TolC-like"/>
</dbReference>
<evidence type="ECO:0000256" key="1">
    <source>
        <dbReference type="ARBA" id="ARBA00004442"/>
    </source>
</evidence>
<dbReference type="Proteomes" id="UP000242502">
    <property type="component" value="Unassembled WGS sequence"/>
</dbReference>